<dbReference type="Pfam" id="PF04283">
    <property type="entry name" value="CheF-arch"/>
    <property type="match status" value="1"/>
</dbReference>
<protein>
    <submittedName>
        <fullName evidence="2">HTH domain-containing protein</fullName>
    </submittedName>
</protein>
<dbReference type="Proteomes" id="UP000198531">
    <property type="component" value="Unassembled WGS sequence"/>
</dbReference>
<dbReference type="InterPro" id="IPR007381">
    <property type="entry name" value="CheF1/F2"/>
</dbReference>
<accession>A0A1I6GSE9</accession>
<name>A0A1I6GSE9_9EURY</name>
<dbReference type="RefSeq" id="WP_245778443.1">
    <property type="nucleotide sequence ID" value="NZ_FOYT01000001.1"/>
</dbReference>
<dbReference type="PANTHER" id="PTHR42201:SF1">
    <property type="entry name" value="TAXIS PROTEIN"/>
    <property type="match status" value="1"/>
</dbReference>
<feature type="compositionally biased region" description="Basic and acidic residues" evidence="1">
    <location>
        <begin position="8"/>
        <end position="39"/>
    </location>
</feature>
<dbReference type="STRING" id="553469.SAMN04487947_1592"/>
<feature type="region of interest" description="Disordered" evidence="1">
    <location>
        <begin position="1"/>
        <end position="83"/>
    </location>
</feature>
<dbReference type="PANTHER" id="PTHR42201">
    <property type="entry name" value="TAXIS PROTEIN"/>
    <property type="match status" value="1"/>
</dbReference>
<sequence>MTDDSDTDRDASTPPRDDPTARREADARLRTDGGAERSSDGGGASPANTDSNGEDLLEAYRQKKQEDVDEDGEAEKRRQRELRKAKNGESIIVDFVANFVAGGDATFDPVKGRVLMSERRLILATSQTKTVVPVTSIFDIAVGQVPPEVEEFFDYTVMVGYIVGNRRRTTVIGGDRETIEKFSLLLFRAALNGSTTLVKHPAKVGGRVMDTPKRKTGLHLDYESVVFPGNDVLGEGDDPFEIDLASVIFFEVIERTIDDEKRLVLSVQHVENGQTVTSEISMGSRRKMNILGRYLRLIYHWIKSDVRDVEVEEETLEVLVGLYSTGPEMDIASLLDLDDDELDHRLGELFDDNLITDEELPCDLTPQGRFVVNEEIEDVNV</sequence>
<evidence type="ECO:0000313" key="3">
    <source>
        <dbReference type="Proteomes" id="UP000198531"/>
    </source>
</evidence>
<evidence type="ECO:0000313" key="2">
    <source>
        <dbReference type="EMBL" id="SFR45108.1"/>
    </source>
</evidence>
<organism evidence="2 3">
    <name type="scientific">Halogeometricum rufum</name>
    <dbReference type="NCBI Taxonomy" id="553469"/>
    <lineage>
        <taxon>Archaea</taxon>
        <taxon>Methanobacteriati</taxon>
        <taxon>Methanobacteriota</taxon>
        <taxon>Stenosarchaea group</taxon>
        <taxon>Halobacteria</taxon>
        <taxon>Halobacteriales</taxon>
        <taxon>Haloferacaceae</taxon>
        <taxon>Halogeometricum</taxon>
    </lineage>
</organism>
<reference evidence="3" key="1">
    <citation type="submission" date="2016-10" db="EMBL/GenBank/DDBJ databases">
        <authorList>
            <person name="Varghese N."/>
            <person name="Submissions S."/>
        </authorList>
    </citation>
    <scope>NUCLEOTIDE SEQUENCE [LARGE SCALE GENOMIC DNA]</scope>
    <source>
        <strain evidence="3">CGMCC 1.7736</strain>
    </source>
</reference>
<dbReference type="AlphaFoldDB" id="A0A1I6GSE9"/>
<proteinExistence type="predicted"/>
<dbReference type="EMBL" id="FOYT01000001">
    <property type="protein sequence ID" value="SFR45108.1"/>
    <property type="molecule type" value="Genomic_DNA"/>
</dbReference>
<evidence type="ECO:0000256" key="1">
    <source>
        <dbReference type="SAM" id="MobiDB-lite"/>
    </source>
</evidence>
<gene>
    <name evidence="2" type="ORF">SAMN04487947_1592</name>
</gene>
<keyword evidence="3" id="KW-1185">Reference proteome</keyword>
<dbReference type="GO" id="GO:0006935">
    <property type="term" value="P:chemotaxis"/>
    <property type="evidence" value="ECO:0007669"/>
    <property type="project" value="InterPro"/>
</dbReference>
<feature type="compositionally biased region" description="Basic and acidic residues" evidence="1">
    <location>
        <begin position="74"/>
        <end position="83"/>
    </location>
</feature>